<accession>A0ABN8YDQ3</accession>
<sequence length="112" mass="11567">MSTKLFQQEALYSVEFLGTCCLALDPLSSSLGSPRAALPCPSDAAAGGFQSGRSLLHSLGGLLGLLNSLCLLPHLPGLEVLLTGVHLLALPFIRGEIMSVSCPGGLVFLSCK</sequence>
<evidence type="ECO:0000313" key="1">
    <source>
        <dbReference type="EMBL" id="CAI9159155.1"/>
    </source>
</evidence>
<keyword evidence="2" id="KW-1185">Reference proteome</keyword>
<name>A0ABN8YDQ3_RANTA</name>
<evidence type="ECO:0000313" key="2">
    <source>
        <dbReference type="Proteomes" id="UP001176941"/>
    </source>
</evidence>
<organism evidence="1 2">
    <name type="scientific">Rangifer tarandus platyrhynchus</name>
    <name type="common">Svalbard reindeer</name>
    <dbReference type="NCBI Taxonomy" id="3082113"/>
    <lineage>
        <taxon>Eukaryota</taxon>
        <taxon>Metazoa</taxon>
        <taxon>Chordata</taxon>
        <taxon>Craniata</taxon>
        <taxon>Vertebrata</taxon>
        <taxon>Euteleostomi</taxon>
        <taxon>Mammalia</taxon>
        <taxon>Eutheria</taxon>
        <taxon>Laurasiatheria</taxon>
        <taxon>Artiodactyla</taxon>
        <taxon>Ruminantia</taxon>
        <taxon>Pecora</taxon>
        <taxon>Cervidae</taxon>
        <taxon>Odocoileinae</taxon>
        <taxon>Rangifer</taxon>
    </lineage>
</organism>
<dbReference type="EMBL" id="OX459954">
    <property type="protein sequence ID" value="CAI9159155.1"/>
    <property type="molecule type" value="Genomic_DNA"/>
</dbReference>
<reference evidence="1" key="1">
    <citation type="submission" date="2023-04" db="EMBL/GenBank/DDBJ databases">
        <authorList>
            <consortium name="ELIXIR-Norway"/>
        </authorList>
    </citation>
    <scope>NUCLEOTIDE SEQUENCE [LARGE SCALE GENOMIC DNA]</scope>
</reference>
<protein>
    <submittedName>
        <fullName evidence="1">Uncharacterized protein</fullName>
    </submittedName>
</protein>
<proteinExistence type="predicted"/>
<gene>
    <name evidence="1" type="ORF">MRATA1EN1_LOCUS8117</name>
</gene>
<dbReference type="Proteomes" id="UP001176941">
    <property type="component" value="Chromosome 18"/>
</dbReference>